<dbReference type="PANTHER" id="PTHR34917">
    <property type="entry name" value="RBPJ-INTERACTING AND TUBULIN-ASSOCIATED PROTEIN 1"/>
    <property type="match status" value="1"/>
</dbReference>
<evidence type="ECO:0000256" key="7">
    <source>
        <dbReference type="ARBA" id="ARBA00022902"/>
    </source>
</evidence>
<evidence type="ECO:0000313" key="14">
    <source>
        <dbReference type="Proteomes" id="UP000275408"/>
    </source>
</evidence>
<evidence type="ECO:0000256" key="12">
    <source>
        <dbReference type="SAM" id="MobiDB-lite"/>
    </source>
</evidence>
<reference evidence="13 14" key="1">
    <citation type="journal article" date="2018" name="Sci. Rep.">
        <title>Comparative analysis of the Pocillopora damicornis genome highlights role of immune system in coral evolution.</title>
        <authorList>
            <person name="Cunning R."/>
            <person name="Bay R.A."/>
            <person name="Gillette P."/>
            <person name="Baker A.C."/>
            <person name="Traylor-Knowles N."/>
        </authorList>
    </citation>
    <scope>NUCLEOTIDE SEQUENCE [LARGE SCALE GENOMIC DNA]</scope>
    <source>
        <strain evidence="13">RSMAS</strain>
        <tissue evidence="13">Whole animal</tissue>
    </source>
</reference>
<evidence type="ECO:0000256" key="9">
    <source>
        <dbReference type="ARBA" id="ARBA00023242"/>
    </source>
</evidence>
<dbReference type="GO" id="GO:0007399">
    <property type="term" value="P:nervous system development"/>
    <property type="evidence" value="ECO:0007669"/>
    <property type="project" value="UniProtKB-KW"/>
</dbReference>
<evidence type="ECO:0000256" key="10">
    <source>
        <dbReference type="ARBA" id="ARBA00024957"/>
    </source>
</evidence>
<feature type="compositionally biased region" description="Polar residues" evidence="12">
    <location>
        <begin position="61"/>
        <end position="74"/>
    </location>
</feature>
<evidence type="ECO:0000256" key="4">
    <source>
        <dbReference type="ARBA" id="ARBA00011667"/>
    </source>
</evidence>
<evidence type="ECO:0000256" key="2">
    <source>
        <dbReference type="ARBA" id="ARBA00004496"/>
    </source>
</evidence>
<keyword evidence="7" id="KW-0524">Neurogenesis</keyword>
<dbReference type="GO" id="GO:0045746">
    <property type="term" value="P:negative regulation of Notch signaling pathway"/>
    <property type="evidence" value="ECO:0007669"/>
    <property type="project" value="TreeGrafter"/>
</dbReference>
<keyword evidence="9" id="KW-0539">Nucleus</keyword>
<comment type="caution">
    <text evidence="13">The sequence shown here is derived from an EMBL/GenBank/DDBJ whole genome shotgun (WGS) entry which is preliminary data.</text>
</comment>
<sequence>MKASNGSRMKFVRPIVDETLFGERVKARETVNVPDFEPPWVDRKNSPTKTPSQPLLFYCPTAQTRPHSRSTLSTPVRGYKSVKFSPTHVDETLFGERRTKRSDSPPPSEFDPPWEKQNEQKRDRPLLFDCNSRLTFDNAGDELETTSRSRTPQSFRSSSRTSSRTSSRAQTVGKRPKSAYKPPPWR</sequence>
<evidence type="ECO:0000256" key="6">
    <source>
        <dbReference type="ARBA" id="ARBA00022490"/>
    </source>
</evidence>
<evidence type="ECO:0000256" key="8">
    <source>
        <dbReference type="ARBA" id="ARBA00022976"/>
    </source>
</evidence>
<dbReference type="GO" id="GO:0007219">
    <property type="term" value="P:Notch signaling pathway"/>
    <property type="evidence" value="ECO:0007669"/>
    <property type="project" value="UniProtKB-KW"/>
</dbReference>
<dbReference type="InterPro" id="IPR031418">
    <property type="entry name" value="RITA1"/>
</dbReference>
<gene>
    <name evidence="13" type="ORF">pdam_00014167</name>
</gene>
<keyword evidence="6" id="KW-0963">Cytoplasm</keyword>
<dbReference type="GO" id="GO:0015631">
    <property type="term" value="F:tubulin binding"/>
    <property type="evidence" value="ECO:0007669"/>
    <property type="project" value="InterPro"/>
</dbReference>
<evidence type="ECO:0000313" key="13">
    <source>
        <dbReference type="EMBL" id="RMX42743.1"/>
    </source>
</evidence>
<protein>
    <recommendedName>
        <fullName evidence="5">RBPJ-interacting and tubulin-associated protein 1</fullName>
    </recommendedName>
    <alternativeName>
        <fullName evidence="11">RBPJ-interacting and tubulin-associated protein</fullName>
    </alternativeName>
</protein>
<keyword evidence="14" id="KW-1185">Reference proteome</keyword>
<proteinExistence type="inferred from homology"/>
<comment type="subunit">
    <text evidence="4">Interacts with RBPJ/RBPSUH.</text>
</comment>
<comment type="subcellular location">
    <subcellularLocation>
        <location evidence="2">Cytoplasm</location>
    </subcellularLocation>
    <subcellularLocation>
        <location evidence="1">Nucleus</location>
    </subcellularLocation>
</comment>
<organism evidence="13 14">
    <name type="scientific">Pocillopora damicornis</name>
    <name type="common">Cauliflower coral</name>
    <name type="synonym">Millepora damicornis</name>
    <dbReference type="NCBI Taxonomy" id="46731"/>
    <lineage>
        <taxon>Eukaryota</taxon>
        <taxon>Metazoa</taxon>
        <taxon>Cnidaria</taxon>
        <taxon>Anthozoa</taxon>
        <taxon>Hexacorallia</taxon>
        <taxon>Scleractinia</taxon>
        <taxon>Astrocoeniina</taxon>
        <taxon>Pocilloporidae</taxon>
        <taxon>Pocillopora</taxon>
    </lineage>
</organism>
<comment type="similarity">
    <text evidence="3">Belongs to the RITA family.</text>
</comment>
<dbReference type="Proteomes" id="UP000275408">
    <property type="component" value="Unassembled WGS sequence"/>
</dbReference>
<dbReference type="PANTHER" id="PTHR34917:SF1">
    <property type="entry name" value="RBPJ-INTERACTING AND TUBULIN-ASSOCIATED PROTEIN 1"/>
    <property type="match status" value="1"/>
</dbReference>
<feature type="region of interest" description="Disordered" evidence="12">
    <location>
        <begin position="34"/>
        <end position="186"/>
    </location>
</feature>
<feature type="compositionally biased region" description="Basic and acidic residues" evidence="12">
    <location>
        <begin position="88"/>
        <end position="103"/>
    </location>
</feature>
<dbReference type="GO" id="GO:0005737">
    <property type="term" value="C:cytoplasm"/>
    <property type="evidence" value="ECO:0007669"/>
    <property type="project" value="UniProtKB-SubCell"/>
</dbReference>
<dbReference type="AlphaFoldDB" id="A0A3M6TMT7"/>
<dbReference type="GO" id="GO:0005634">
    <property type="term" value="C:nucleus"/>
    <property type="evidence" value="ECO:0007669"/>
    <property type="project" value="UniProtKB-SubCell"/>
</dbReference>
<dbReference type="EMBL" id="RCHS01003297">
    <property type="protein sequence ID" value="RMX42743.1"/>
    <property type="molecule type" value="Genomic_DNA"/>
</dbReference>
<evidence type="ECO:0000256" key="11">
    <source>
        <dbReference type="ARBA" id="ARBA00031318"/>
    </source>
</evidence>
<evidence type="ECO:0000256" key="3">
    <source>
        <dbReference type="ARBA" id="ARBA00010906"/>
    </source>
</evidence>
<comment type="function">
    <text evidence="10">Tubulin-binding protein that acts as a negative regulator of Notch signaling pathway. Shuttles between the cytoplasm and the nucleus and mediates the nuclear export of RBPJ/RBPSUH, thereby preventing the interaction between RBPJ/RBPSUH and NICD product of Notch proteins (Notch intracellular domain), leading to down-regulate Notch-mediated transcription. May play a role in neurogenesis.</text>
</comment>
<dbReference type="Pfam" id="PF17066">
    <property type="entry name" value="RITA"/>
    <property type="match status" value="1"/>
</dbReference>
<dbReference type="GO" id="GO:0051168">
    <property type="term" value="P:nuclear export"/>
    <property type="evidence" value="ECO:0007669"/>
    <property type="project" value="InterPro"/>
</dbReference>
<evidence type="ECO:0000256" key="1">
    <source>
        <dbReference type="ARBA" id="ARBA00004123"/>
    </source>
</evidence>
<feature type="compositionally biased region" description="Basic and acidic residues" evidence="12">
    <location>
        <begin position="113"/>
        <end position="126"/>
    </location>
</feature>
<evidence type="ECO:0000256" key="5">
    <source>
        <dbReference type="ARBA" id="ARBA00014447"/>
    </source>
</evidence>
<name>A0A3M6TMT7_POCDA</name>
<accession>A0A3M6TMT7</accession>
<feature type="compositionally biased region" description="Low complexity" evidence="12">
    <location>
        <begin position="146"/>
        <end position="168"/>
    </location>
</feature>
<keyword evidence="8" id="KW-0914">Notch signaling pathway</keyword>